<dbReference type="WBParaSite" id="PSU_v2.g12414.t1">
    <property type="protein sequence ID" value="PSU_v2.g12414.t1"/>
    <property type="gene ID" value="PSU_v2.g12414"/>
</dbReference>
<accession>A0A914XZM7</accession>
<dbReference type="AlphaFoldDB" id="A0A914XZM7"/>
<reference evidence="2" key="1">
    <citation type="submission" date="2022-11" db="UniProtKB">
        <authorList>
            <consortium name="WormBaseParasite"/>
        </authorList>
    </citation>
    <scope>IDENTIFICATION</scope>
</reference>
<name>A0A914XZM7_9BILA</name>
<evidence type="ECO:0000313" key="2">
    <source>
        <dbReference type="WBParaSite" id="PSU_v2.g12414.t1"/>
    </source>
</evidence>
<dbReference type="Proteomes" id="UP000887577">
    <property type="component" value="Unplaced"/>
</dbReference>
<sequence>MGTIKQDFAKDSKYAIENDEKYYFSDLPFHLYSMLKDITSLPQEVPKNVINQIAENVCEQYGLFCFQLTTAVEKYKKEHLQNRDSTKQFTVTVVRTANDLHVSHKNVNNLLTKFLQESKKLQALTGSFNLAIKST</sequence>
<evidence type="ECO:0000313" key="1">
    <source>
        <dbReference type="Proteomes" id="UP000887577"/>
    </source>
</evidence>
<protein>
    <submittedName>
        <fullName evidence="2">Uncharacterized protein</fullName>
    </submittedName>
</protein>
<organism evidence="1 2">
    <name type="scientific">Panagrolaimus superbus</name>
    <dbReference type="NCBI Taxonomy" id="310955"/>
    <lineage>
        <taxon>Eukaryota</taxon>
        <taxon>Metazoa</taxon>
        <taxon>Ecdysozoa</taxon>
        <taxon>Nematoda</taxon>
        <taxon>Chromadorea</taxon>
        <taxon>Rhabditida</taxon>
        <taxon>Tylenchina</taxon>
        <taxon>Panagrolaimomorpha</taxon>
        <taxon>Panagrolaimoidea</taxon>
        <taxon>Panagrolaimidae</taxon>
        <taxon>Panagrolaimus</taxon>
    </lineage>
</organism>
<proteinExistence type="predicted"/>
<dbReference type="Gene3D" id="1.10.357.50">
    <property type="match status" value="1"/>
</dbReference>
<keyword evidence="1" id="KW-1185">Reference proteome</keyword>